<proteinExistence type="predicted"/>
<gene>
    <name evidence="1" type="ORF">HF690_00120</name>
</gene>
<dbReference type="RefSeq" id="WP_168608035.1">
    <property type="nucleotide sequence ID" value="NZ_JAAZQD010000001.1"/>
</dbReference>
<reference evidence="1 2" key="1">
    <citation type="journal article" date="2017" name="Int. J. Syst. Evol. Microbiol.">
        <title>Oleiagrimonas citrea sp. nov., a marine bacterium isolated from tidal flat sediment and emended description of the genus Oleiagrimonas Fang et al. 2015 and Oleiagrimonas soli.</title>
        <authorList>
            <person name="Yang S.H."/>
            <person name="Seo H.S."/>
            <person name="Seong C.N."/>
            <person name="Kwon K.K."/>
        </authorList>
    </citation>
    <scope>NUCLEOTIDE SEQUENCE [LARGE SCALE GENOMIC DNA]</scope>
    <source>
        <strain evidence="1 2">MEBiC09124</strain>
    </source>
</reference>
<keyword evidence="2" id="KW-1185">Reference proteome</keyword>
<dbReference type="EMBL" id="JAAZQD010000001">
    <property type="protein sequence ID" value="NKZ37356.1"/>
    <property type="molecule type" value="Genomic_DNA"/>
</dbReference>
<sequence length="315" mass="36345">MEKALIPEGFTRATGGAISHRNRMARYAQGKHVPRDDLVERAEQVFPGSRPLLEHPYWTIIDPDVDVTANSAAWLGALGSEVRNIVFKTRSAATELALRRRKLTRVTLRQLENRGTFEALAALALLLREARETRNDELAFDCAHSFWRVLLLVLSSIPFVTHLSEITELAGDALLDHVIYRGEQVAIAKAHVHIHIHEDLLRSYCLYLEDEGKLKPDWRSWVRERLLLIRGTKGLEFFYALRMPTEATDELRDDDGRHVIFEREQFARFKAWDYLYDSHRTPRSFTEDIITFLADDEGHWPDSSTPRQQNSDSRS</sequence>
<dbReference type="AlphaFoldDB" id="A0A846ZE19"/>
<comment type="caution">
    <text evidence="1">The sequence shown here is derived from an EMBL/GenBank/DDBJ whole genome shotgun (WGS) entry which is preliminary data.</text>
</comment>
<protein>
    <submittedName>
        <fullName evidence="1">Uncharacterized protein</fullName>
    </submittedName>
</protein>
<evidence type="ECO:0000313" key="1">
    <source>
        <dbReference type="EMBL" id="NKZ37356.1"/>
    </source>
</evidence>
<accession>A0A846ZE19</accession>
<dbReference type="Proteomes" id="UP000541636">
    <property type="component" value="Unassembled WGS sequence"/>
</dbReference>
<name>A0A846ZE19_9GAMM</name>
<organism evidence="1 2">
    <name type="scientific">Oleiagrimonas citrea</name>
    <dbReference type="NCBI Taxonomy" id="1665687"/>
    <lineage>
        <taxon>Bacteria</taxon>
        <taxon>Pseudomonadati</taxon>
        <taxon>Pseudomonadota</taxon>
        <taxon>Gammaproteobacteria</taxon>
        <taxon>Lysobacterales</taxon>
        <taxon>Rhodanobacteraceae</taxon>
        <taxon>Oleiagrimonas</taxon>
    </lineage>
</organism>
<evidence type="ECO:0000313" key="2">
    <source>
        <dbReference type="Proteomes" id="UP000541636"/>
    </source>
</evidence>